<evidence type="ECO:0000256" key="3">
    <source>
        <dbReference type="ARBA" id="ARBA00022494"/>
    </source>
</evidence>
<gene>
    <name evidence="20" type="ORF">F3Y22_tig00110722pilonHSYRG00002</name>
</gene>
<evidence type="ECO:0000256" key="5">
    <source>
        <dbReference type="ARBA" id="ARBA00022531"/>
    </source>
</evidence>
<dbReference type="InterPro" id="IPR022796">
    <property type="entry name" value="Chloroa_b-bind"/>
</dbReference>
<feature type="binding site" evidence="17">
    <location>
        <position position="980"/>
    </location>
    <ligand>
        <name>chlorophyll a</name>
        <dbReference type="ChEBI" id="CHEBI:58416"/>
        <label>1</label>
    </ligand>
</feature>
<keyword evidence="18" id="KW-0604">Photosystem II</keyword>
<keyword evidence="12" id="KW-0809">Transit peptide</keyword>
<feature type="binding site" evidence="17">
    <location>
        <position position="998"/>
    </location>
    <ligand>
        <name>chlorophyll a</name>
        <dbReference type="ChEBI" id="CHEBI:58416"/>
        <label>1</label>
    </ligand>
</feature>
<dbReference type="InterPro" id="IPR013103">
    <property type="entry name" value="RVT_2"/>
</dbReference>
<keyword evidence="13 18" id="KW-1133">Transmembrane helix</keyword>
<dbReference type="Pfam" id="PF00504">
    <property type="entry name" value="Chloroa_b-bind"/>
    <property type="match status" value="1"/>
</dbReference>
<keyword evidence="8 18" id="KW-0812">Transmembrane</keyword>
<evidence type="ECO:0000256" key="8">
    <source>
        <dbReference type="ARBA" id="ARBA00022692"/>
    </source>
</evidence>
<dbReference type="FunFam" id="1.10.3460.10:FF:000006">
    <property type="entry name" value="Chlorophyll a-b binding protein, chloroplastic"/>
    <property type="match status" value="1"/>
</dbReference>
<dbReference type="GO" id="GO:0016168">
    <property type="term" value="F:chlorophyll binding"/>
    <property type="evidence" value="ECO:0007669"/>
    <property type="project" value="UniProtKB-KW"/>
</dbReference>
<evidence type="ECO:0000256" key="9">
    <source>
        <dbReference type="ARBA" id="ARBA00022723"/>
    </source>
</evidence>
<dbReference type="GO" id="GO:0009522">
    <property type="term" value="C:photosystem I"/>
    <property type="evidence" value="ECO:0007669"/>
    <property type="project" value="UniProtKB-KW"/>
</dbReference>
<keyword evidence="11" id="KW-0460">Magnesium</keyword>
<dbReference type="InterPro" id="IPR001344">
    <property type="entry name" value="Chloro_AB-bd_pln"/>
</dbReference>
<dbReference type="Gene3D" id="1.10.3460.10">
    <property type="entry name" value="Chlorophyll a/b binding protein domain"/>
    <property type="match status" value="1"/>
</dbReference>
<keyword evidence="7 18" id="KW-0934">Plastid</keyword>
<evidence type="ECO:0000256" key="7">
    <source>
        <dbReference type="ARBA" id="ARBA00022640"/>
    </source>
</evidence>
<keyword evidence="16 18" id="KW-0472">Membrane</keyword>
<evidence type="ECO:0000256" key="16">
    <source>
        <dbReference type="ARBA" id="ARBA00023136"/>
    </source>
</evidence>
<accession>A0A6A2ZVI9</accession>
<name>A0A6A2ZVI9_HIBSY</name>
<evidence type="ECO:0000256" key="10">
    <source>
        <dbReference type="ARBA" id="ARBA00022836"/>
    </source>
</evidence>
<evidence type="ECO:0000256" key="4">
    <source>
        <dbReference type="ARBA" id="ARBA00022528"/>
    </source>
</evidence>
<organism evidence="20 21">
    <name type="scientific">Hibiscus syriacus</name>
    <name type="common">Rose of Sharon</name>
    <dbReference type="NCBI Taxonomy" id="106335"/>
    <lineage>
        <taxon>Eukaryota</taxon>
        <taxon>Viridiplantae</taxon>
        <taxon>Streptophyta</taxon>
        <taxon>Embryophyta</taxon>
        <taxon>Tracheophyta</taxon>
        <taxon>Spermatophyta</taxon>
        <taxon>Magnoliopsida</taxon>
        <taxon>eudicotyledons</taxon>
        <taxon>Gunneridae</taxon>
        <taxon>Pentapetalae</taxon>
        <taxon>rosids</taxon>
        <taxon>malvids</taxon>
        <taxon>Malvales</taxon>
        <taxon>Malvaceae</taxon>
        <taxon>Malvoideae</taxon>
        <taxon>Hibiscus</taxon>
    </lineage>
</organism>
<evidence type="ECO:0000313" key="21">
    <source>
        <dbReference type="Proteomes" id="UP000436088"/>
    </source>
</evidence>
<keyword evidence="10 18" id="KW-0603">Photosystem I</keyword>
<feature type="binding site" evidence="17">
    <location>
        <position position="1126"/>
    </location>
    <ligand>
        <name>chlorophyll a</name>
        <dbReference type="ChEBI" id="CHEBI:58416"/>
        <label>1</label>
    </ligand>
</feature>
<evidence type="ECO:0000256" key="6">
    <source>
        <dbReference type="ARBA" id="ARBA00022553"/>
    </source>
</evidence>
<evidence type="ECO:0000256" key="1">
    <source>
        <dbReference type="ARBA" id="ARBA00004334"/>
    </source>
</evidence>
<dbReference type="GO" id="GO:0009765">
    <property type="term" value="P:photosynthesis, light harvesting"/>
    <property type="evidence" value="ECO:0007669"/>
    <property type="project" value="InterPro"/>
</dbReference>
<feature type="binding site" evidence="17">
    <location>
        <position position="1140"/>
    </location>
    <ligand>
        <name>chlorophyll a</name>
        <dbReference type="ChEBI" id="CHEBI:58416"/>
        <label>1</label>
    </ligand>
</feature>
<comment type="similarity">
    <text evidence="2 18">Belongs to the light-harvesting chlorophyll a/b-binding (LHC) protein family.</text>
</comment>
<evidence type="ECO:0000256" key="12">
    <source>
        <dbReference type="ARBA" id="ARBA00022946"/>
    </source>
</evidence>
<evidence type="ECO:0000256" key="18">
    <source>
        <dbReference type="RuleBase" id="RU363080"/>
    </source>
</evidence>
<evidence type="ECO:0000256" key="14">
    <source>
        <dbReference type="ARBA" id="ARBA00022991"/>
    </source>
</evidence>
<feature type="binding site" evidence="17">
    <location>
        <position position="1122"/>
    </location>
    <ligand>
        <name>chlorophyll a</name>
        <dbReference type="ChEBI" id="CHEBI:58416"/>
        <label>1</label>
    </ligand>
</feature>
<feature type="transmembrane region" description="Helical" evidence="18">
    <location>
        <begin position="208"/>
        <end position="226"/>
    </location>
</feature>
<feature type="binding site" evidence="17">
    <location>
        <position position="1123"/>
    </location>
    <ligand>
        <name>chlorophyll a</name>
        <dbReference type="ChEBI" id="CHEBI:58416"/>
        <label>1</label>
    </ligand>
</feature>
<evidence type="ECO:0000256" key="2">
    <source>
        <dbReference type="ARBA" id="ARBA00007259"/>
    </source>
</evidence>
<keyword evidence="4 18" id="KW-0150">Chloroplast</keyword>
<dbReference type="CDD" id="cd09272">
    <property type="entry name" value="RNase_HI_RT_Ty1"/>
    <property type="match status" value="1"/>
</dbReference>
<comment type="caution">
    <text evidence="20">The sequence shown here is derived from an EMBL/GenBank/DDBJ whole genome shotgun (WGS) entry which is preliminary data.</text>
</comment>
<evidence type="ECO:0000313" key="20">
    <source>
        <dbReference type="EMBL" id="KAE8695269.1"/>
    </source>
</evidence>
<dbReference type="PANTHER" id="PTHR21649">
    <property type="entry name" value="CHLOROPHYLL A/B BINDING PROTEIN"/>
    <property type="match status" value="1"/>
</dbReference>
<keyword evidence="3 17" id="KW-0148">Chlorophyll</keyword>
<dbReference type="SUPFAM" id="SSF103511">
    <property type="entry name" value="Chlorophyll a-b binding protein"/>
    <property type="match status" value="1"/>
</dbReference>
<keyword evidence="5 18" id="KW-0602">Photosynthesis</keyword>
<sequence>MVTDDNRVLISNETCEDFAAQDSVMASWLLFTISVHLLSQFVSVETVVVIWCTILQFFTNRFTTSVMNLHYKLQSLKKGNDNMWVFLTRVKEVCDALASYGSHIPIMEHLASILKGLPKDYHPFMTEKNGIAVLMLLIVLWLVLMVVDVPNHTDIILVIILKVVIEGNNVSSVNFVERIQLMLMLRLVTPVVVIVFVLKNVISCLQLMQILLLLLISNLVVGNVSLKVNMVGTAVLPTSSYRLFLNDLLYVPGVTNNLISFLKYARDNGVYFEFHSKACYVRDNSMTECIANIHNSSLYDVWNRRLGDAIYNTLVTACKAIDVTIPSNVNGKCDACCIRKSNKLSFPYASIYNASFELVFTDLWGSAHVASRGFKMVIHHLTCPYTSEQNGVVEKKHRHVIELALVLIAQASMLVHIAGVADLSANEPTELEVMAGECLSTVESDVVLASNNHTTVQAVDATINILEQLVTHAPVVNNYPMLTRSKCDIFKPKAFPVTFETCNGTWIVVKLPLDRQDFTETFSPVVKFATLHVVLSLAVLGFAESRVDISLFISNNMGVFTYMLVYVDDIVITGALDIEIEDIVRRLGTAFSFKDLGELDYFLGIEVKKCGESLFLSQRKFILELLMKVNMDTANSVVTPMTLTKLQQNVGDLLCDAKEYHNIVGALLYTCHTRPDITFNVITLCPEPPRNENLFPNPPWSGIVAMSSNPVYHAKAKHVDLDMYFVREKVDSKQMLVNYVPASHQVTDGFTKPLSKSSLSNFDPKYKFSHLVKEKENSKENIRDVAPSPQSTAGINSERVIMTGVDAGDIGREAEDSGGLVSVASDPSLNRGKNHGGEPAKWHRRFTCQLHPHHLLSIESNQVLRVQSLLDIQITTSSAITRISSPPLTLRLLLTNKAKMATQALVSSSLTYSVETARQILGAKPQIGSSRKGSFVVKAASTPPVKQGAVRPLWFASKQSLTYLDGSLPGDYGFDPLGLSDPEGTGGFIEPKWLAYGEIINGRYAMLGAVGAIAPEILGKAGLIPAETALPWFKTGVIPPAGTYDYWADPYTLFVFEMALMGFAEHRRFQDWYNPGSMGKQYFLGFEKYLGGSGEPAYPGGPIFNPLGFGKDEKSLKDLKLKEVKNGRLAMLAIVGYFIQGLVTGVGPYQNLLDHLADPFNNNILTNLKFH</sequence>
<proteinExistence type="inferred from homology"/>
<comment type="function">
    <text evidence="18">The light-harvesting complex (LHC) functions as a light receptor, it captures and delivers excitation energy to photosystems with which it is closely associated.</text>
</comment>
<dbReference type="GO" id="GO:0046872">
    <property type="term" value="F:metal ion binding"/>
    <property type="evidence" value="ECO:0007669"/>
    <property type="project" value="UniProtKB-KW"/>
</dbReference>
<feature type="transmembrane region" description="Helical" evidence="18">
    <location>
        <begin position="183"/>
        <end position="202"/>
    </location>
</feature>
<keyword evidence="9" id="KW-0479">Metal-binding</keyword>
<feature type="binding site" evidence="17">
    <location>
        <position position="1155"/>
    </location>
    <ligand>
        <name>chlorophyll a</name>
        <dbReference type="ChEBI" id="CHEBI:58416"/>
        <label>1</label>
    </ligand>
</feature>
<dbReference type="GO" id="GO:0009523">
    <property type="term" value="C:photosystem II"/>
    <property type="evidence" value="ECO:0007669"/>
    <property type="project" value="UniProtKB-KW"/>
</dbReference>
<comment type="subcellular location">
    <subcellularLocation>
        <location evidence="1 18">Plastid</location>
        <location evidence="1 18">Chloroplast thylakoid membrane</location>
    </subcellularLocation>
</comment>
<feature type="binding site" evidence="17">
    <location>
        <position position="1128"/>
    </location>
    <ligand>
        <name>chlorophyll a</name>
        <dbReference type="ChEBI" id="CHEBI:58416"/>
        <label>1</label>
    </ligand>
</feature>
<dbReference type="AlphaFoldDB" id="A0A6A2ZVI9"/>
<evidence type="ECO:0000256" key="11">
    <source>
        <dbReference type="ARBA" id="ARBA00022842"/>
    </source>
</evidence>
<keyword evidence="21" id="KW-1185">Reference proteome</keyword>
<evidence type="ECO:0000256" key="15">
    <source>
        <dbReference type="ARBA" id="ARBA00023078"/>
    </source>
</evidence>
<keyword evidence="15 18" id="KW-0793">Thylakoid</keyword>
<feature type="binding site" description="axial binding residue" evidence="17">
    <location>
        <position position="1003"/>
    </location>
    <ligand>
        <name>chlorophyll b</name>
        <dbReference type="ChEBI" id="CHEBI:61721"/>
        <label>1</label>
    </ligand>
    <ligandPart>
        <name>Mg</name>
        <dbReference type="ChEBI" id="CHEBI:25107"/>
    </ligandPart>
</feature>
<reference evidence="20" key="1">
    <citation type="submission" date="2019-09" db="EMBL/GenBank/DDBJ databases">
        <title>Draft genome information of white flower Hibiscus syriacus.</title>
        <authorList>
            <person name="Kim Y.-M."/>
        </authorList>
    </citation>
    <scope>NUCLEOTIDE SEQUENCE [LARGE SCALE GENOMIC DNA]</scope>
    <source>
        <strain evidence="20">YM2019G1</strain>
    </source>
</reference>
<feature type="transmembrane region" description="Helical" evidence="18">
    <location>
        <begin position="37"/>
        <end position="58"/>
    </location>
</feature>
<feature type="transmembrane region" description="Helical" evidence="18">
    <location>
        <begin position="131"/>
        <end position="149"/>
    </location>
</feature>
<feature type="domain" description="Reverse transcriptase Ty1/copia-type" evidence="19">
    <location>
        <begin position="538"/>
        <end position="641"/>
    </location>
</feature>
<evidence type="ECO:0000256" key="17">
    <source>
        <dbReference type="PIRSR" id="PIRSR601344-1"/>
    </source>
</evidence>
<feature type="binding site" description="axial binding residue" evidence="17">
    <location>
        <position position="1090"/>
    </location>
    <ligand>
        <name>chlorophyll b</name>
        <dbReference type="ChEBI" id="CHEBI:61721"/>
        <label>1</label>
    </ligand>
    <ligandPart>
        <name>Mg</name>
        <dbReference type="ChEBI" id="CHEBI:25107"/>
    </ligandPart>
</feature>
<protein>
    <recommendedName>
        <fullName evidence="18">Chlorophyll a-b binding protein, chloroplastic</fullName>
    </recommendedName>
</protein>
<dbReference type="GO" id="GO:0009535">
    <property type="term" value="C:chloroplast thylakoid membrane"/>
    <property type="evidence" value="ECO:0007669"/>
    <property type="project" value="UniProtKB-SubCell"/>
</dbReference>
<evidence type="ECO:0000256" key="13">
    <source>
        <dbReference type="ARBA" id="ARBA00022989"/>
    </source>
</evidence>
<dbReference type="Proteomes" id="UP000436088">
    <property type="component" value="Unassembled WGS sequence"/>
</dbReference>
<dbReference type="EMBL" id="VEPZ02001089">
    <property type="protein sequence ID" value="KAE8695269.1"/>
    <property type="molecule type" value="Genomic_DNA"/>
</dbReference>
<keyword evidence="6" id="KW-0597">Phosphoprotein</keyword>
<keyword evidence="14 18" id="KW-0157">Chromophore</keyword>
<evidence type="ECO:0000259" key="19">
    <source>
        <dbReference type="Pfam" id="PF07727"/>
    </source>
</evidence>
<dbReference type="Pfam" id="PF07727">
    <property type="entry name" value="RVT_2"/>
    <property type="match status" value="1"/>
</dbReference>